<evidence type="ECO:0000313" key="2">
    <source>
        <dbReference type="Proteomes" id="UP000247807"/>
    </source>
</evidence>
<dbReference type="RefSeq" id="WP_158466359.1">
    <property type="nucleotide sequence ID" value="NZ_QJUE01000002.1"/>
</dbReference>
<protein>
    <submittedName>
        <fullName evidence="1">DUF1824 domain-containing protein</fullName>
    </submittedName>
</protein>
<dbReference type="OrthoDB" id="558240at2"/>
<reference evidence="1 2" key="1">
    <citation type="journal article" date="2018" name="Appl. Environ. Microbiol.">
        <title>Genome rearrangement shapes Prochlorococcus ecological adaptation.</title>
        <authorList>
            <person name="Yan W."/>
            <person name="Wei S."/>
            <person name="Wang Q."/>
            <person name="Xiao X."/>
            <person name="Zeng Q."/>
            <person name="Jiao N."/>
            <person name="Zhang R."/>
        </authorList>
    </citation>
    <scope>NUCLEOTIDE SEQUENCE [LARGE SCALE GENOMIC DNA]</scope>
    <source>
        <strain evidence="1 2">XMU1408</strain>
    </source>
</reference>
<dbReference type="AlphaFoldDB" id="A0A318R5H5"/>
<dbReference type="Pfam" id="PF08854">
    <property type="entry name" value="DUF1824"/>
    <property type="match status" value="1"/>
</dbReference>
<dbReference type="SUPFAM" id="SSF160532">
    <property type="entry name" value="Ava3019-like"/>
    <property type="match status" value="1"/>
</dbReference>
<dbReference type="EMBL" id="QJUE01000002">
    <property type="protein sequence ID" value="PYE02862.1"/>
    <property type="molecule type" value="Genomic_DNA"/>
</dbReference>
<proteinExistence type="predicted"/>
<organism evidence="1 2">
    <name type="scientific">Prochlorococcus marinus XMU1408</name>
    <dbReference type="NCBI Taxonomy" id="2213228"/>
    <lineage>
        <taxon>Bacteria</taxon>
        <taxon>Bacillati</taxon>
        <taxon>Cyanobacteriota</taxon>
        <taxon>Cyanophyceae</taxon>
        <taxon>Synechococcales</taxon>
        <taxon>Prochlorococcaceae</taxon>
        <taxon>Prochlorococcus</taxon>
    </lineage>
</organism>
<accession>A0A318R5H5</accession>
<comment type="caution">
    <text evidence="1">The sequence shown here is derived from an EMBL/GenBank/DDBJ whole genome shotgun (WGS) entry which is preliminary data.</text>
</comment>
<dbReference type="Proteomes" id="UP000247807">
    <property type="component" value="Unassembled WGS sequence"/>
</dbReference>
<dbReference type="InterPro" id="IPR014953">
    <property type="entry name" value="DUF1824"/>
</dbReference>
<evidence type="ECO:0000313" key="1">
    <source>
        <dbReference type="EMBL" id="PYE02862.1"/>
    </source>
</evidence>
<gene>
    <name evidence="1" type="ORF">DNJ73_03695</name>
</gene>
<dbReference type="Gene3D" id="3.30.360.10">
    <property type="entry name" value="Dihydrodipicolinate Reductase, domain 2"/>
    <property type="match status" value="1"/>
</dbReference>
<sequence>MSKKDSDIVELKDLDKLRSAPNLNKKQEELLFKEVKQIILNSDWLTIGIMSPSLEKGVNAVRKIEEAFNYNMAKPINLPESNGPVFLKANQKTGEMHARIEYGLGEGILITCHNNDDSLTSKTIGPFPLDFFNKKL</sequence>
<name>A0A318R5H5_PROMR</name>